<reference evidence="1" key="1">
    <citation type="submission" date="2022-10" db="EMBL/GenBank/DDBJ databases">
        <title>Comparative genomics and taxonomic characterization of three novel marine species of genus Reichenbachiella exhibiting antioxidant and polysaccharide degradation activities.</title>
        <authorList>
            <person name="Muhammad N."/>
            <person name="Lee Y.-J."/>
            <person name="Ko J."/>
            <person name="Kim S.-G."/>
        </authorList>
    </citation>
    <scope>NUCLEOTIDE SEQUENCE</scope>
    <source>
        <strain evidence="1">Wsw4-B4</strain>
    </source>
</reference>
<dbReference type="Gene3D" id="2.180.10.10">
    <property type="entry name" value="RHS repeat-associated core"/>
    <property type="match status" value="1"/>
</dbReference>
<sequence length="321" mass="35839">MPEDGYIYIYVANETQEAQVNFDDITVSILGFDISEMTDYYPGGSVASHWEKEPYRFGYQGEYSEEDQETGFNHFEARAYDSRINRWMVTDPARQYASPYKSMGNNWIRLVDPDGRYDNPKNWFQRTWNNLTFRGGLNDAYAIKAQSIISGADLARFDELNSAGLLDRPESFNAAGEIKSFGMQARTAMLGVTGLAMTTPVLAVGAGELATGLPYYANLSASSVNIAYLRTASAVNSAYWKAGAAYNFSNIVASQGLRVAAGSVAAFSKPLLMNQNSPKFFQRMYHNLRQFNKTGNIDLFNTAQKIYEGYGDTNKVIDNFD</sequence>
<dbReference type="Proteomes" id="UP001062165">
    <property type="component" value="Chromosome"/>
</dbReference>
<evidence type="ECO:0000313" key="1">
    <source>
        <dbReference type="EMBL" id="UXX80058.1"/>
    </source>
</evidence>
<evidence type="ECO:0000313" key="2">
    <source>
        <dbReference type="Proteomes" id="UP001062165"/>
    </source>
</evidence>
<dbReference type="RefSeq" id="WP_263051788.1">
    <property type="nucleotide sequence ID" value="NZ_CP106735.1"/>
</dbReference>
<name>A0ABY6D4L3_9BACT</name>
<gene>
    <name evidence="1" type="ORF">N7E81_02925</name>
</gene>
<protein>
    <recommendedName>
        <fullName evidence="3">RHS repeat-associated core domain-containing protein</fullName>
    </recommendedName>
</protein>
<proteinExistence type="predicted"/>
<dbReference type="NCBIfam" id="TIGR03696">
    <property type="entry name" value="Rhs_assc_core"/>
    <property type="match status" value="1"/>
</dbReference>
<evidence type="ECO:0008006" key="3">
    <source>
        <dbReference type="Google" id="ProtNLM"/>
    </source>
</evidence>
<dbReference type="InterPro" id="IPR022385">
    <property type="entry name" value="Rhs_assc_core"/>
</dbReference>
<dbReference type="EMBL" id="CP106735">
    <property type="protein sequence ID" value="UXX80058.1"/>
    <property type="molecule type" value="Genomic_DNA"/>
</dbReference>
<keyword evidence="2" id="KW-1185">Reference proteome</keyword>
<accession>A0ABY6D4L3</accession>
<organism evidence="1 2">
    <name type="scientific">Reichenbachiella carrageenanivorans</name>
    <dbReference type="NCBI Taxonomy" id="2979869"/>
    <lineage>
        <taxon>Bacteria</taxon>
        <taxon>Pseudomonadati</taxon>
        <taxon>Bacteroidota</taxon>
        <taxon>Cytophagia</taxon>
        <taxon>Cytophagales</taxon>
        <taxon>Reichenbachiellaceae</taxon>
        <taxon>Reichenbachiella</taxon>
    </lineage>
</organism>